<keyword evidence="3 6" id="KW-0812">Transmembrane</keyword>
<proteinExistence type="inferred from homology"/>
<evidence type="ECO:0000313" key="7">
    <source>
        <dbReference type="EMBL" id="KTG08112.1"/>
    </source>
</evidence>
<dbReference type="Pfam" id="PF03073">
    <property type="entry name" value="TspO_MBR"/>
    <property type="match status" value="1"/>
</dbReference>
<dbReference type="Proteomes" id="UP000054387">
    <property type="component" value="Unassembled WGS sequence"/>
</dbReference>
<evidence type="ECO:0000256" key="3">
    <source>
        <dbReference type="ARBA" id="ARBA00022692"/>
    </source>
</evidence>
<dbReference type="CDD" id="cd15904">
    <property type="entry name" value="TSPO_MBR"/>
    <property type="match status" value="1"/>
</dbReference>
<dbReference type="GO" id="GO:0016020">
    <property type="term" value="C:membrane"/>
    <property type="evidence" value="ECO:0007669"/>
    <property type="project" value="UniProtKB-SubCell"/>
</dbReference>
<gene>
    <name evidence="7" type="ORF">AUR64_00605</name>
</gene>
<evidence type="ECO:0000313" key="8">
    <source>
        <dbReference type="Proteomes" id="UP000054387"/>
    </source>
</evidence>
<dbReference type="InterPro" id="IPR038330">
    <property type="entry name" value="TspO/MBR-related_sf"/>
</dbReference>
<comment type="caution">
    <text evidence="7">The sequence shown here is derived from an EMBL/GenBank/DDBJ whole genome shotgun (WGS) entry which is preliminary data.</text>
</comment>
<dbReference type="AlphaFoldDB" id="A0A0W1R3Y1"/>
<dbReference type="FunFam" id="1.20.1260.100:FF:000001">
    <property type="entry name" value="translocator protein 2"/>
    <property type="match status" value="1"/>
</dbReference>
<sequence length="166" mass="18253">MESTQSRTLPDGRSLVTALAFVVLVNAIGAAPALLAGPDSAWFASLEKPWFYPPPVTFGIVWTTLFTLQGIALWILWRQRPSSAVRTAYAAFAGQFVLNLAWTPAFFALQMPLVAFGIIVALWAAILVTIALFNRVDRRAAALLVPYLLWASFAAVLNFEIWRLNG</sequence>
<evidence type="ECO:0000256" key="4">
    <source>
        <dbReference type="ARBA" id="ARBA00022989"/>
    </source>
</evidence>
<keyword evidence="8" id="KW-1185">Reference proteome</keyword>
<dbReference type="STRING" id="1514971.AUR64_00605"/>
<feature type="transmembrane region" description="Helical" evidence="6">
    <location>
        <begin position="140"/>
        <end position="159"/>
    </location>
</feature>
<dbReference type="OrthoDB" id="212929at2157"/>
<protein>
    <submittedName>
        <fullName evidence="7">TspO protein</fullName>
    </submittedName>
</protein>
<dbReference type="EMBL" id="LOPU01000034">
    <property type="protein sequence ID" value="KTG08112.1"/>
    <property type="molecule type" value="Genomic_DNA"/>
</dbReference>
<keyword evidence="4 6" id="KW-1133">Transmembrane helix</keyword>
<dbReference type="RefSeq" id="WP_058583194.1">
    <property type="nucleotide sequence ID" value="NZ_LOPU01000034.1"/>
</dbReference>
<feature type="transmembrane region" description="Helical" evidence="6">
    <location>
        <begin position="56"/>
        <end position="77"/>
    </location>
</feature>
<dbReference type="PANTHER" id="PTHR10057:SF0">
    <property type="entry name" value="TRANSLOCATOR PROTEIN"/>
    <property type="match status" value="1"/>
</dbReference>
<evidence type="ECO:0000256" key="1">
    <source>
        <dbReference type="ARBA" id="ARBA00004141"/>
    </source>
</evidence>
<name>A0A0W1R3Y1_9EURY</name>
<dbReference type="Gene3D" id="1.20.1260.100">
    <property type="entry name" value="TspO/MBR protein"/>
    <property type="match status" value="1"/>
</dbReference>
<evidence type="ECO:0000256" key="2">
    <source>
        <dbReference type="ARBA" id="ARBA00007524"/>
    </source>
</evidence>
<reference evidence="7 8" key="1">
    <citation type="submission" date="2015-12" db="EMBL/GenBank/DDBJ databases">
        <title>Haloprofundus marisrubri gen. nov., sp. nov., an extremely halophilic archaeon isolated from the Discovery deep brine-seawater interface in the Red Sea.</title>
        <authorList>
            <person name="Zhang G."/>
            <person name="Stingl U."/>
            <person name="Rashid M."/>
        </authorList>
    </citation>
    <scope>NUCLEOTIDE SEQUENCE [LARGE SCALE GENOMIC DNA]</scope>
    <source>
        <strain evidence="7 8">SB9</strain>
    </source>
</reference>
<dbReference type="InterPro" id="IPR004307">
    <property type="entry name" value="TspO_MBR"/>
</dbReference>
<dbReference type="PIRSF" id="PIRSF005859">
    <property type="entry name" value="PBR"/>
    <property type="match status" value="1"/>
</dbReference>
<comment type="similarity">
    <text evidence="2">Belongs to the TspO/BZRP family.</text>
</comment>
<comment type="subcellular location">
    <subcellularLocation>
        <location evidence="1">Membrane</location>
        <topology evidence="1">Multi-pass membrane protein</topology>
    </subcellularLocation>
</comment>
<evidence type="ECO:0000256" key="5">
    <source>
        <dbReference type="ARBA" id="ARBA00023136"/>
    </source>
</evidence>
<accession>A0A0W1R3Y1</accession>
<dbReference type="GO" id="GO:0033013">
    <property type="term" value="P:tetrapyrrole metabolic process"/>
    <property type="evidence" value="ECO:0007669"/>
    <property type="project" value="UniProtKB-ARBA"/>
</dbReference>
<feature type="transmembrane region" description="Helical" evidence="6">
    <location>
        <begin position="12"/>
        <end position="36"/>
    </location>
</feature>
<evidence type="ECO:0000256" key="6">
    <source>
        <dbReference type="SAM" id="Phobius"/>
    </source>
</evidence>
<keyword evidence="5 6" id="KW-0472">Membrane</keyword>
<dbReference type="PANTHER" id="PTHR10057">
    <property type="entry name" value="PERIPHERAL-TYPE BENZODIAZEPINE RECEPTOR"/>
    <property type="match status" value="1"/>
</dbReference>
<organism evidence="7 8">
    <name type="scientific">Haloprofundus marisrubri</name>
    <dbReference type="NCBI Taxonomy" id="1514971"/>
    <lineage>
        <taxon>Archaea</taxon>
        <taxon>Methanobacteriati</taxon>
        <taxon>Methanobacteriota</taxon>
        <taxon>Stenosarchaea group</taxon>
        <taxon>Halobacteria</taxon>
        <taxon>Halobacteriales</taxon>
        <taxon>Haloferacaceae</taxon>
        <taxon>Haloprofundus</taxon>
    </lineage>
</organism>
<feature type="transmembrane region" description="Helical" evidence="6">
    <location>
        <begin position="113"/>
        <end position="133"/>
    </location>
</feature>
<feature type="transmembrane region" description="Helical" evidence="6">
    <location>
        <begin position="89"/>
        <end position="107"/>
    </location>
</feature>